<dbReference type="GO" id="GO:0005829">
    <property type="term" value="C:cytosol"/>
    <property type="evidence" value="ECO:0007669"/>
    <property type="project" value="TreeGrafter"/>
</dbReference>
<dbReference type="Pfam" id="PF02622">
    <property type="entry name" value="DUF179"/>
    <property type="match status" value="1"/>
</dbReference>
<dbReference type="STRING" id="349124.Hhal_0938"/>
<gene>
    <name evidence="3" type="ordered locus">Hhal_0938</name>
</gene>
<dbReference type="Gene3D" id="3.40.1740.10">
    <property type="entry name" value="VC0467-like"/>
    <property type="match status" value="1"/>
</dbReference>
<reference evidence="4" key="1">
    <citation type="submission" date="2006-12" db="EMBL/GenBank/DDBJ databases">
        <title>Complete sequence of Halorhodospira halophila SL1.</title>
        <authorList>
            <consortium name="US DOE Joint Genome Institute"/>
            <person name="Copeland A."/>
            <person name="Lucas S."/>
            <person name="Lapidus A."/>
            <person name="Barry K."/>
            <person name="Detter J.C."/>
            <person name="Glavina del Rio T."/>
            <person name="Hammon N."/>
            <person name="Israni S."/>
            <person name="Dalin E."/>
            <person name="Tice H."/>
            <person name="Pitluck S."/>
            <person name="Saunders E."/>
            <person name="Brettin T."/>
            <person name="Bruce D."/>
            <person name="Han C."/>
            <person name="Tapia R."/>
            <person name="Schmutz J."/>
            <person name="Larimer F."/>
            <person name="Land M."/>
            <person name="Hauser L."/>
            <person name="Kyrpides N."/>
            <person name="Mikhailova N."/>
            <person name="Hoff W."/>
            <person name="Richardson P."/>
        </authorList>
    </citation>
    <scope>NUCLEOTIDE SEQUENCE [LARGE SCALE GENOMIC DNA]</scope>
    <source>
        <strain evidence="4">DSM 244 / SL1</strain>
    </source>
</reference>
<reference evidence="3 4" key="2">
    <citation type="journal article" date="2013" name="Stand. Genomic Sci.">
        <title>Complete genome sequence of Halorhodospira halophila SL1.</title>
        <authorList>
            <person name="Challacombe J.F."/>
            <person name="Majid S."/>
            <person name="Deole R."/>
            <person name="Brettin T.S."/>
            <person name="Bruce D."/>
            <person name="Delano S.F."/>
            <person name="Detter J.C."/>
            <person name="Gleasner C.D."/>
            <person name="Han C.S."/>
            <person name="Misra M."/>
            <person name="Reitenga K.G."/>
            <person name="Mikhailova N."/>
            <person name="Woyke T."/>
            <person name="Pitluck S."/>
            <person name="Nolan M."/>
            <person name="Land M.L."/>
            <person name="Saunders E."/>
            <person name="Tapia R."/>
            <person name="Lapidus A."/>
            <person name="Ivanova N."/>
            <person name="Hoff W.D."/>
        </authorList>
    </citation>
    <scope>NUCLEOTIDE SEQUENCE [LARGE SCALE GENOMIC DNA]</scope>
    <source>
        <strain evidence="4">DSM 244 / SL1</strain>
    </source>
</reference>
<dbReference type="PANTHER" id="PTHR30327:SF1">
    <property type="entry name" value="UPF0301 PROTEIN YQGE"/>
    <property type="match status" value="1"/>
</dbReference>
<dbReference type="Proteomes" id="UP000000647">
    <property type="component" value="Chromosome"/>
</dbReference>
<dbReference type="SUPFAM" id="SSF143456">
    <property type="entry name" value="VC0467-like"/>
    <property type="match status" value="1"/>
</dbReference>
<evidence type="ECO:0000313" key="4">
    <source>
        <dbReference type="Proteomes" id="UP000000647"/>
    </source>
</evidence>
<protein>
    <recommendedName>
        <fullName evidence="2">UPF0301 protein Hhal_0938</fullName>
    </recommendedName>
</protein>
<proteinExistence type="inferred from homology"/>
<dbReference type="eggNOG" id="COG1678">
    <property type="taxonomic scope" value="Bacteria"/>
</dbReference>
<evidence type="ECO:0000313" key="3">
    <source>
        <dbReference type="EMBL" id="ABM61714.1"/>
    </source>
</evidence>
<comment type="similarity">
    <text evidence="1 2">Belongs to the UPF0301 (AlgH) family.</text>
</comment>
<organism evidence="3 4">
    <name type="scientific">Halorhodospira halophila (strain DSM 244 / SL1)</name>
    <name type="common">Ectothiorhodospira halophila (strain DSM 244 / SL1)</name>
    <dbReference type="NCBI Taxonomy" id="349124"/>
    <lineage>
        <taxon>Bacteria</taxon>
        <taxon>Pseudomonadati</taxon>
        <taxon>Pseudomonadota</taxon>
        <taxon>Gammaproteobacteria</taxon>
        <taxon>Chromatiales</taxon>
        <taxon>Ectothiorhodospiraceae</taxon>
        <taxon>Halorhodospira</taxon>
    </lineage>
</organism>
<sequence length="192" mass="20500">MSEQTGQGGDQLGSQFLIAMPALDDPNFAQTVTLLCEHTEDGAMGIVVNRPTEVTLGDLFRHLELEITDGCPEDQVVFAGGPVQRERGFVLHPEGEQWNATTPVCEGVALTTSRDILAALARGEGPERFLVALGYAGWGAGQLEEELAQNAWLSGPAEARVIFDTDTNQRWRAAAAQLGVDIALLSSESGHA</sequence>
<dbReference type="PANTHER" id="PTHR30327">
    <property type="entry name" value="UNCHARACTERIZED PROTEIN YQGE"/>
    <property type="match status" value="1"/>
</dbReference>
<accession>A1WVK2</accession>
<evidence type="ECO:0000256" key="1">
    <source>
        <dbReference type="ARBA" id="ARBA00009600"/>
    </source>
</evidence>
<dbReference type="InterPro" id="IPR003774">
    <property type="entry name" value="AlgH-like"/>
</dbReference>
<dbReference type="OrthoDB" id="9807486at2"/>
<name>A1WVK2_HALHL</name>
<dbReference type="KEGG" id="hha:Hhal_0938"/>
<evidence type="ECO:0000256" key="2">
    <source>
        <dbReference type="HAMAP-Rule" id="MF_00758"/>
    </source>
</evidence>
<keyword evidence="4" id="KW-1185">Reference proteome</keyword>
<dbReference type="EMBL" id="CP000544">
    <property type="protein sequence ID" value="ABM61714.1"/>
    <property type="molecule type" value="Genomic_DNA"/>
</dbReference>
<dbReference type="NCBIfam" id="NF001266">
    <property type="entry name" value="PRK00228.1-1"/>
    <property type="match status" value="1"/>
</dbReference>
<dbReference type="HAMAP" id="MF_00758">
    <property type="entry name" value="UPF0301"/>
    <property type="match status" value="1"/>
</dbReference>
<dbReference type="RefSeq" id="WP_011813737.1">
    <property type="nucleotide sequence ID" value="NC_008789.1"/>
</dbReference>
<dbReference type="HOGENOM" id="CLU_057596_1_0_6"/>
<dbReference type="AlphaFoldDB" id="A1WVK2"/>